<gene>
    <name evidence="3" type="ORF">HINF_LOCUS23602</name>
    <name evidence="2" type="ORF">HINF_LOCUS44980</name>
</gene>
<keyword evidence="1" id="KW-0472">Membrane</keyword>
<dbReference type="AlphaFoldDB" id="A0AA86QSR0"/>
<feature type="transmembrane region" description="Helical" evidence="1">
    <location>
        <begin position="687"/>
        <end position="710"/>
    </location>
</feature>
<feature type="transmembrane region" description="Helical" evidence="1">
    <location>
        <begin position="992"/>
        <end position="1014"/>
    </location>
</feature>
<dbReference type="EMBL" id="CAXDID020000067">
    <property type="protein sequence ID" value="CAL6013049.1"/>
    <property type="molecule type" value="Genomic_DNA"/>
</dbReference>
<keyword evidence="4" id="KW-1185">Reference proteome</keyword>
<feature type="transmembrane region" description="Helical" evidence="1">
    <location>
        <begin position="573"/>
        <end position="593"/>
    </location>
</feature>
<evidence type="ECO:0008006" key="5">
    <source>
        <dbReference type="Google" id="ProtNLM"/>
    </source>
</evidence>
<evidence type="ECO:0000313" key="4">
    <source>
        <dbReference type="Proteomes" id="UP001642409"/>
    </source>
</evidence>
<feature type="transmembrane region" description="Helical" evidence="1">
    <location>
        <begin position="469"/>
        <end position="489"/>
    </location>
</feature>
<feature type="transmembrane region" description="Helical" evidence="1">
    <location>
        <begin position="402"/>
        <end position="425"/>
    </location>
</feature>
<name>A0AA86QSR0_9EUKA</name>
<reference evidence="2" key="1">
    <citation type="submission" date="2023-06" db="EMBL/GenBank/DDBJ databases">
        <authorList>
            <person name="Kurt Z."/>
        </authorList>
    </citation>
    <scope>NUCLEOTIDE SEQUENCE</scope>
</reference>
<sequence>MLVIIFVQALDNCTIYNTFNPRVIIKNAHSYSDAYLAYTIRFVLVNPDKLYLKYISTYIPAEQTTIEVTFYGYISEICTQEQNNIKWFNQVAIITDIDNYNKLKVEQQYIVFIHEKFSTCGFSNNNQLYRFDISLSVNNQELTILDYSAYRGLNLELSSCTTRKYTDLKSENGIMVANEKDVYFPIYNPILRQYGADYGDYLYPMIYVQEETQDLYGGSFYPLPSNSLKQGDKIHSQLSIIFGDQYQNVPNTVQILVGQPFNGQQIQFENITIYNQCVRFYANSPRDIEYPLNSGIIFNIRTKQHVKIDKQGNMYTYYFGPLICVREFTYMPIMFYTFEDPSLKNTCKNLSNIQNDFSSSVKNGSWQYLSNDEIQNKQAILYTEQLILNLLEMCVTSYFSDGYLNCLTLILMMVSLSLIGSNLIISYTKDLFVERNKFSKKHLVQILICVFVFSILITVQQLIKHYQVLFSFVFFLTLIYIVLHGYYVYQRIQSQEDTTKNDLNNQIRYQQVLLFIFQYVIKVIMSILDILLTITDILQIFEYLKIQFYQNRIANIKWILYPANIILNAAESIAYGAYPIILLIISLINQEIMKQDWFKAMIQKPSNPLDNKSFLVQIIFQLFGYFQGFTYNVFFAYTDGQMINLNITNKQLNNNIQVIIKLYLAGTIYSISKYKLLLEYYQQLNKAVIKMFISLVQVITNMVLFLMGIFKTMWYLITLNVKQQLVNSLKVLLLSLGGLVYYLLMLVIDPIVTILIPTSLMLQEFTGSCSFLLQIFGICDHQDVFAKQTELLLNSDKYSVFYRFLSSIEVMCVVIFFSILFTYEYKTSVSPIDQWHCFIFSGVFFVTSFVTKNIFGQFMVKQHAALQDASIPQPDIQPNIDQNSDSETLINDIPQYTAEKPIQLTSSSKSQQSFQSALISLQSQLSASQSTYHLSLLKIRGDYLHEDDNFQDFLFGFIFSGYGIIPGCGPLLSTIAKYMNSTGFAQNGEWNFSFSTIFDLLQFVLLTVGIFWGLKVDVDGGKNHMFWFGAFFVIYQYQMLNGNMESVFGRGIFKRKK</sequence>
<reference evidence="3 4" key="2">
    <citation type="submission" date="2024-07" db="EMBL/GenBank/DDBJ databases">
        <authorList>
            <person name="Akdeniz Z."/>
        </authorList>
    </citation>
    <scope>NUCLEOTIDE SEQUENCE [LARGE SCALE GENOMIC DNA]</scope>
</reference>
<feature type="transmembrane region" description="Helical" evidence="1">
    <location>
        <begin position="731"/>
        <end position="756"/>
    </location>
</feature>
<feature type="transmembrane region" description="Helical" evidence="1">
    <location>
        <begin position="953"/>
        <end position="972"/>
    </location>
</feature>
<proteinExistence type="predicted"/>
<evidence type="ECO:0000256" key="1">
    <source>
        <dbReference type="SAM" id="Phobius"/>
    </source>
</evidence>
<evidence type="ECO:0000313" key="2">
    <source>
        <dbReference type="EMBL" id="CAI9957335.1"/>
    </source>
</evidence>
<protein>
    <recommendedName>
        <fullName evidence="5">Transmembrane protein</fullName>
    </recommendedName>
</protein>
<feature type="transmembrane region" description="Helical" evidence="1">
    <location>
        <begin position="800"/>
        <end position="823"/>
    </location>
</feature>
<feature type="transmembrane region" description="Helical" evidence="1">
    <location>
        <begin position="614"/>
        <end position="637"/>
    </location>
</feature>
<dbReference type="EMBL" id="CATOUU010000884">
    <property type="protein sequence ID" value="CAI9957335.1"/>
    <property type="molecule type" value="Genomic_DNA"/>
</dbReference>
<keyword evidence="1" id="KW-1133">Transmembrane helix</keyword>
<feature type="transmembrane region" description="Helical" evidence="1">
    <location>
        <begin position="446"/>
        <end position="463"/>
    </location>
</feature>
<evidence type="ECO:0000313" key="3">
    <source>
        <dbReference type="EMBL" id="CAL6013049.1"/>
    </source>
</evidence>
<dbReference type="Proteomes" id="UP001642409">
    <property type="component" value="Unassembled WGS sequence"/>
</dbReference>
<feature type="transmembrane region" description="Helical" evidence="1">
    <location>
        <begin position="835"/>
        <end position="855"/>
    </location>
</feature>
<comment type="caution">
    <text evidence="2">The sequence shown here is derived from an EMBL/GenBank/DDBJ whole genome shotgun (WGS) entry which is preliminary data.</text>
</comment>
<organism evidence="2">
    <name type="scientific">Hexamita inflata</name>
    <dbReference type="NCBI Taxonomy" id="28002"/>
    <lineage>
        <taxon>Eukaryota</taxon>
        <taxon>Metamonada</taxon>
        <taxon>Diplomonadida</taxon>
        <taxon>Hexamitidae</taxon>
        <taxon>Hexamitinae</taxon>
        <taxon>Hexamita</taxon>
    </lineage>
</organism>
<feature type="transmembrane region" description="Helical" evidence="1">
    <location>
        <begin position="510"/>
        <end position="534"/>
    </location>
</feature>
<keyword evidence="1" id="KW-0812">Transmembrane</keyword>
<feature type="transmembrane region" description="Helical" evidence="1">
    <location>
        <begin position="1026"/>
        <end position="1048"/>
    </location>
</feature>
<accession>A0AA86QSR0</accession>